<accession>A0A4U6VTX1</accession>
<keyword evidence="1" id="KW-1133">Transmembrane helix</keyword>
<sequence>MALQLGPTDTAGHDPAGSAPRSPLPLFAALCVVFSAVLHAEPLAAAVADLHLQPGVVAGAVLSVVAFFNLAILSLNFIVVRRPAAAGPTTATATATAGAAPAPAASASRSPVAFFMGLCLLMGAALHAEQLADAAKEYQIHPVVVVRVVLAASALFHLAILTIYKSLARHQAEDEPKQLRRPRGLPLLPFVVLALAIPTAASADTVMAAGATDLPQDASVWALLALAASFNIAIGSLYCFVIAGAPPPAATDVQPRLWSKAAGAMVSCTIAAGVLVSCMLLASGGAAGAIIAARS</sequence>
<feature type="transmembrane region" description="Helical" evidence="1">
    <location>
        <begin position="144"/>
        <end position="167"/>
    </location>
</feature>
<feature type="transmembrane region" description="Helical" evidence="1">
    <location>
        <begin position="24"/>
        <end position="44"/>
    </location>
</feature>
<dbReference type="AlphaFoldDB" id="A0A4U6VTX1"/>
<evidence type="ECO:0000313" key="2">
    <source>
        <dbReference type="EMBL" id="TKW33371.1"/>
    </source>
</evidence>
<evidence type="ECO:0000256" key="1">
    <source>
        <dbReference type="SAM" id="Phobius"/>
    </source>
</evidence>
<reference evidence="2" key="1">
    <citation type="submission" date="2019-03" db="EMBL/GenBank/DDBJ databases">
        <title>WGS assembly of Setaria viridis.</title>
        <authorList>
            <person name="Huang P."/>
            <person name="Jenkins J."/>
            <person name="Grimwood J."/>
            <person name="Barry K."/>
            <person name="Healey A."/>
            <person name="Mamidi S."/>
            <person name="Sreedasyam A."/>
            <person name="Shu S."/>
            <person name="Feldman M."/>
            <person name="Wu J."/>
            <person name="Yu Y."/>
            <person name="Chen C."/>
            <person name="Johnson J."/>
            <person name="Rokhsar D."/>
            <person name="Baxter I."/>
            <person name="Schmutz J."/>
            <person name="Brutnell T."/>
            <person name="Kellogg E."/>
        </authorList>
    </citation>
    <scope>NUCLEOTIDE SEQUENCE [LARGE SCALE GENOMIC DNA]</scope>
</reference>
<keyword evidence="3" id="KW-1185">Reference proteome</keyword>
<feature type="transmembrane region" description="Helical" evidence="1">
    <location>
        <begin position="221"/>
        <end position="244"/>
    </location>
</feature>
<dbReference type="Gramene" id="TKW33371">
    <property type="protein sequence ID" value="TKW33371"/>
    <property type="gene ID" value="SEVIR_2G229700v2"/>
</dbReference>
<dbReference type="Proteomes" id="UP000298652">
    <property type="component" value="Chromosome 2"/>
</dbReference>
<organism evidence="2 3">
    <name type="scientific">Setaria viridis</name>
    <name type="common">Green bristlegrass</name>
    <name type="synonym">Setaria italica subsp. viridis</name>
    <dbReference type="NCBI Taxonomy" id="4556"/>
    <lineage>
        <taxon>Eukaryota</taxon>
        <taxon>Viridiplantae</taxon>
        <taxon>Streptophyta</taxon>
        <taxon>Embryophyta</taxon>
        <taxon>Tracheophyta</taxon>
        <taxon>Spermatophyta</taxon>
        <taxon>Magnoliopsida</taxon>
        <taxon>Liliopsida</taxon>
        <taxon>Poales</taxon>
        <taxon>Poaceae</taxon>
        <taxon>PACMAD clade</taxon>
        <taxon>Panicoideae</taxon>
        <taxon>Panicodae</taxon>
        <taxon>Paniceae</taxon>
        <taxon>Cenchrinae</taxon>
        <taxon>Setaria</taxon>
    </lineage>
</organism>
<gene>
    <name evidence="2" type="ORF">SEVIR_2G229700v2</name>
</gene>
<feature type="transmembrane region" description="Helical" evidence="1">
    <location>
        <begin position="187"/>
        <end position="209"/>
    </location>
</feature>
<feature type="transmembrane region" description="Helical" evidence="1">
    <location>
        <begin position="56"/>
        <end position="79"/>
    </location>
</feature>
<feature type="transmembrane region" description="Helical" evidence="1">
    <location>
        <begin position="264"/>
        <end position="293"/>
    </location>
</feature>
<protein>
    <submittedName>
        <fullName evidence="2">Uncharacterized protein</fullName>
    </submittedName>
</protein>
<dbReference type="EMBL" id="CM016553">
    <property type="protein sequence ID" value="TKW33371.1"/>
    <property type="molecule type" value="Genomic_DNA"/>
</dbReference>
<keyword evidence="1" id="KW-0812">Transmembrane</keyword>
<keyword evidence="1" id="KW-0472">Membrane</keyword>
<evidence type="ECO:0000313" key="3">
    <source>
        <dbReference type="Proteomes" id="UP000298652"/>
    </source>
</evidence>
<proteinExistence type="predicted"/>
<feature type="transmembrane region" description="Helical" evidence="1">
    <location>
        <begin position="112"/>
        <end position="132"/>
    </location>
</feature>
<name>A0A4U6VTX1_SETVI</name>
<dbReference type="OMA" id="PQDASVW"/>